<reference evidence="1 2" key="1">
    <citation type="submission" date="2014-02" db="EMBL/GenBank/DDBJ databases">
        <title>Aquamicrobium defluvii Genome sequencing.</title>
        <authorList>
            <person name="Wang X."/>
        </authorList>
    </citation>
    <scope>NUCLEOTIDE SEQUENCE [LARGE SCALE GENOMIC DNA]</scope>
    <source>
        <strain evidence="1 2">W13Z1</strain>
    </source>
</reference>
<dbReference type="STRING" id="69279.BG36_18420"/>
<evidence type="ECO:0000313" key="2">
    <source>
        <dbReference type="Proteomes" id="UP000019849"/>
    </source>
</evidence>
<evidence type="ECO:0000313" key="1">
    <source>
        <dbReference type="EMBL" id="EXL09937.1"/>
    </source>
</evidence>
<evidence type="ECO:0008006" key="3">
    <source>
        <dbReference type="Google" id="ProtNLM"/>
    </source>
</evidence>
<dbReference type="AlphaFoldDB" id="A0A011U0Q1"/>
<dbReference type="InterPro" id="IPR018912">
    <property type="entry name" value="DUF2478"/>
</dbReference>
<accession>A0A011U0Q1</accession>
<dbReference type="eggNOG" id="COG1618">
    <property type="taxonomic scope" value="Bacteria"/>
</dbReference>
<dbReference type="Pfam" id="PF10649">
    <property type="entry name" value="DUF2478"/>
    <property type="match status" value="1"/>
</dbReference>
<dbReference type="PATRIC" id="fig|69279.3.peg.907"/>
<dbReference type="HOGENOM" id="CLU_106681_1_0_5"/>
<dbReference type="EMBL" id="JENY01000004">
    <property type="protein sequence ID" value="EXL09937.1"/>
    <property type="molecule type" value="Genomic_DNA"/>
</dbReference>
<comment type="caution">
    <text evidence="1">The sequence shown here is derived from an EMBL/GenBank/DDBJ whole genome shotgun (WGS) entry which is preliminary data.</text>
</comment>
<gene>
    <name evidence="1" type="ORF">BG36_18420</name>
</gene>
<name>A0A011U0Q1_9HYPH</name>
<dbReference type="Proteomes" id="UP000019849">
    <property type="component" value="Unassembled WGS sequence"/>
</dbReference>
<organism evidence="1 2">
    <name type="scientific">Aquamicrobium defluvii</name>
    <dbReference type="NCBI Taxonomy" id="69279"/>
    <lineage>
        <taxon>Bacteria</taxon>
        <taxon>Pseudomonadati</taxon>
        <taxon>Pseudomonadota</taxon>
        <taxon>Alphaproteobacteria</taxon>
        <taxon>Hyphomicrobiales</taxon>
        <taxon>Phyllobacteriaceae</taxon>
        <taxon>Aquamicrobium</taxon>
    </lineage>
</organism>
<proteinExistence type="predicted"/>
<protein>
    <recommendedName>
        <fullName evidence="3">DUF2478 domain-containing protein</fullName>
    </recommendedName>
</protein>
<sequence length="182" mass="18980">MTMARNPIAAITGAETAAIQALLLNAAARWRAAGLTVCGIVEESDGPTQSGCSCGILRNFVTGARFPMYLDEPPAHTSCHLDETGVTKAGESVLGQIAGADVVVLSKFGKVEAVGGGLFRAFEVAAVLGKPVITSVAPKHNYPWQRFAPHATAVGPRQDEIDSWWQSVARAASLHGKAASGR</sequence>